<dbReference type="Proteomes" id="UP000054770">
    <property type="component" value="Unassembled WGS sequence"/>
</dbReference>
<name>A0A158KUP6_9BURK</name>
<gene>
    <name evidence="1" type="ORF">AWB68_07453</name>
</gene>
<comment type="caution">
    <text evidence="1">The sequence shown here is derived from an EMBL/GenBank/DDBJ whole genome shotgun (WGS) entry which is preliminary data.</text>
</comment>
<protein>
    <submittedName>
        <fullName evidence="1">Uncharacterized protein</fullName>
    </submittedName>
</protein>
<evidence type="ECO:0000313" key="1">
    <source>
        <dbReference type="EMBL" id="SAL84817.1"/>
    </source>
</evidence>
<evidence type="ECO:0000313" key="2">
    <source>
        <dbReference type="Proteomes" id="UP000054770"/>
    </source>
</evidence>
<reference evidence="1" key="1">
    <citation type="submission" date="2016-01" db="EMBL/GenBank/DDBJ databases">
        <authorList>
            <person name="Peeters C."/>
        </authorList>
    </citation>
    <scope>NUCLEOTIDE SEQUENCE [LARGE SCALE GENOMIC DNA]</scope>
    <source>
        <strain evidence="1">LMG 22940</strain>
    </source>
</reference>
<dbReference type="AlphaFoldDB" id="A0A158KUP6"/>
<dbReference type="EMBL" id="FCON02000170">
    <property type="protein sequence ID" value="SAL84817.1"/>
    <property type="molecule type" value="Genomic_DNA"/>
</dbReference>
<proteinExistence type="predicted"/>
<sequence>MIRHPHQNQRVVVMQGQYAGCTAKVVRLLSDHGKYGFVEVELDAPEQKKPLCRSSARSVCQLRGAPANRAAEAGT</sequence>
<organism evidence="1 2">
    <name type="scientific">Caballeronia choica</name>
    <dbReference type="NCBI Taxonomy" id="326476"/>
    <lineage>
        <taxon>Bacteria</taxon>
        <taxon>Pseudomonadati</taxon>
        <taxon>Pseudomonadota</taxon>
        <taxon>Betaproteobacteria</taxon>
        <taxon>Burkholderiales</taxon>
        <taxon>Burkholderiaceae</taxon>
        <taxon>Caballeronia</taxon>
    </lineage>
</organism>
<accession>A0A158KUP6</accession>
<keyword evidence="2" id="KW-1185">Reference proteome</keyword>